<sequence length="117" mass="13185">MGRGEKIERDMGEERTEEREREIGEGGEMKASSFPNNLAVSISGLCTDYVCAVTTKRSYNLLRTREASSHQQWSIAIGAVTYSRRCQRSFASPLWSPCIRSERLRCGEETHVHGVTT</sequence>
<name>A0A8S9Q2W0_BRACR</name>
<organism evidence="2 3">
    <name type="scientific">Brassica cretica</name>
    <name type="common">Mustard</name>
    <dbReference type="NCBI Taxonomy" id="69181"/>
    <lineage>
        <taxon>Eukaryota</taxon>
        <taxon>Viridiplantae</taxon>
        <taxon>Streptophyta</taxon>
        <taxon>Embryophyta</taxon>
        <taxon>Tracheophyta</taxon>
        <taxon>Spermatophyta</taxon>
        <taxon>Magnoliopsida</taxon>
        <taxon>eudicotyledons</taxon>
        <taxon>Gunneridae</taxon>
        <taxon>Pentapetalae</taxon>
        <taxon>rosids</taxon>
        <taxon>malvids</taxon>
        <taxon>Brassicales</taxon>
        <taxon>Brassicaceae</taxon>
        <taxon>Brassiceae</taxon>
        <taxon>Brassica</taxon>
    </lineage>
</organism>
<feature type="compositionally biased region" description="Basic and acidic residues" evidence="1">
    <location>
        <begin position="1"/>
        <end position="28"/>
    </location>
</feature>
<feature type="region of interest" description="Disordered" evidence="1">
    <location>
        <begin position="1"/>
        <end position="30"/>
    </location>
</feature>
<evidence type="ECO:0000256" key="1">
    <source>
        <dbReference type="SAM" id="MobiDB-lite"/>
    </source>
</evidence>
<evidence type="ECO:0000313" key="2">
    <source>
        <dbReference type="EMBL" id="KAF3537009.1"/>
    </source>
</evidence>
<comment type="caution">
    <text evidence="2">The sequence shown here is derived from an EMBL/GenBank/DDBJ whole genome shotgun (WGS) entry which is preliminary data.</text>
</comment>
<evidence type="ECO:0000313" key="3">
    <source>
        <dbReference type="Proteomes" id="UP000712600"/>
    </source>
</evidence>
<dbReference type="EMBL" id="QGKX02001290">
    <property type="protein sequence ID" value="KAF3537009.1"/>
    <property type="molecule type" value="Genomic_DNA"/>
</dbReference>
<proteinExistence type="predicted"/>
<dbReference type="AlphaFoldDB" id="A0A8S9Q2W0"/>
<reference evidence="2" key="1">
    <citation type="submission" date="2019-12" db="EMBL/GenBank/DDBJ databases">
        <title>Genome sequencing and annotation of Brassica cretica.</title>
        <authorList>
            <person name="Studholme D.J."/>
            <person name="Sarris P."/>
        </authorList>
    </citation>
    <scope>NUCLEOTIDE SEQUENCE</scope>
    <source>
        <strain evidence="2">PFS-109/04</strain>
        <tissue evidence="2">Leaf</tissue>
    </source>
</reference>
<gene>
    <name evidence="2" type="ORF">F2Q69_00023043</name>
</gene>
<dbReference type="Proteomes" id="UP000712600">
    <property type="component" value="Unassembled WGS sequence"/>
</dbReference>
<accession>A0A8S9Q2W0</accession>
<protein>
    <submittedName>
        <fullName evidence="2">Uncharacterized protein</fullName>
    </submittedName>
</protein>